<protein>
    <recommendedName>
        <fullName evidence="2">Rho-GAP domain-containing protein</fullName>
    </recommendedName>
</protein>
<dbReference type="InterPro" id="IPR000198">
    <property type="entry name" value="RhoGAP_dom"/>
</dbReference>
<evidence type="ECO:0000313" key="3">
    <source>
        <dbReference type="EMBL" id="CDQ83193.1"/>
    </source>
</evidence>
<dbReference type="SUPFAM" id="SSF48350">
    <property type="entry name" value="GTPase activation domain, GAP"/>
    <property type="match status" value="1"/>
</dbReference>
<evidence type="ECO:0000313" key="4">
    <source>
        <dbReference type="Proteomes" id="UP000193380"/>
    </source>
</evidence>
<feature type="region of interest" description="Disordered" evidence="1">
    <location>
        <begin position="1"/>
        <end position="227"/>
    </location>
</feature>
<proteinExistence type="predicted"/>
<dbReference type="AlphaFoldDB" id="A0A060XU70"/>
<gene>
    <name evidence="3" type="ORF">GSONMT00008190001</name>
</gene>
<dbReference type="STRING" id="8022.A0A060XU70"/>
<feature type="compositionally biased region" description="Polar residues" evidence="1">
    <location>
        <begin position="23"/>
        <end position="33"/>
    </location>
</feature>
<organism evidence="3 4">
    <name type="scientific">Oncorhynchus mykiss</name>
    <name type="common">Rainbow trout</name>
    <name type="synonym">Salmo gairdneri</name>
    <dbReference type="NCBI Taxonomy" id="8022"/>
    <lineage>
        <taxon>Eukaryota</taxon>
        <taxon>Metazoa</taxon>
        <taxon>Chordata</taxon>
        <taxon>Craniata</taxon>
        <taxon>Vertebrata</taxon>
        <taxon>Euteleostomi</taxon>
        <taxon>Actinopterygii</taxon>
        <taxon>Neopterygii</taxon>
        <taxon>Teleostei</taxon>
        <taxon>Protacanthopterygii</taxon>
        <taxon>Salmoniformes</taxon>
        <taxon>Salmonidae</taxon>
        <taxon>Salmoninae</taxon>
        <taxon>Oncorhynchus</taxon>
    </lineage>
</organism>
<dbReference type="Pfam" id="PF00620">
    <property type="entry name" value="RhoGAP"/>
    <property type="match status" value="1"/>
</dbReference>
<feature type="compositionally biased region" description="Basic and acidic residues" evidence="1">
    <location>
        <begin position="392"/>
        <end position="406"/>
    </location>
</feature>
<accession>A0A060XU70</accession>
<feature type="compositionally biased region" description="Low complexity" evidence="1">
    <location>
        <begin position="76"/>
        <end position="89"/>
    </location>
</feature>
<feature type="compositionally biased region" description="Polar residues" evidence="1">
    <location>
        <begin position="98"/>
        <end position="111"/>
    </location>
</feature>
<feature type="compositionally biased region" description="Polar residues" evidence="1">
    <location>
        <begin position="61"/>
        <end position="75"/>
    </location>
</feature>
<feature type="compositionally biased region" description="Polar residues" evidence="1">
    <location>
        <begin position="142"/>
        <end position="153"/>
    </location>
</feature>
<feature type="compositionally biased region" description="Polar residues" evidence="1">
    <location>
        <begin position="183"/>
        <end position="196"/>
    </location>
</feature>
<dbReference type="GO" id="GO:0007165">
    <property type="term" value="P:signal transduction"/>
    <property type="evidence" value="ECO:0007669"/>
    <property type="project" value="InterPro"/>
</dbReference>
<sequence length="716" mass="78489">MGQNQLDNWSRWAGSASPLSPLDNRSTVGSPASWQEGLGGEPGGVCHSSPPYRTEEIQYGVTGQQPTGQTRGRSYSSSSSSGGPLSSPLHVHYVNHNAAGTATTASSQPQKGSHAWASPPQPSPSRSQHCQQALSEWYYSQAAEQHQGRSGSMHQRHRSYSQDRLCETGPGCHRRGPGGWPHSASQDTLMLLQQSGPGPHGDPSWTYGDWEGARDQSHPSSYGIRARSESLLVQYDRYGRSLEMLESPRSERPAWLQQASQQAPRTEAYQRQGNHYGVAPAPSMGRQAQPHHKTTPQPHSQSHPQPQPQPQQPAPQSRRLPTGQSLDDQPVGYRSYSPSFNRKTGRIMQQPSFRDPSYLGPHLSWAPTPKTSPPEGVVPSVPSPLASTTPEPLDRAYRPTNHERGAVEGQAEVLAQTQEVKLRQKPPTGRRSAHAMRHPHYTLPVDGTEPPVFPPDPHDTAPAPRPSGDGAPHRTNGNLAPLSVEDDAMASIPFIDEPTSPSADLRARHVPASSVVSSGMSSAPAIVTSPASPTFTFPLTRLFSHDCSSIKSSRRSSYLLAITTERSKSCDEGLNTFRGEEGRIRDLPDHYYHTLKFLVGHLKTVADHCEKNKMEPRNLALVFGPTLVRTSEDNMTDMVTHMPDRYKIVETLIQHYLWFFSEDLDKDEKTPVDTKDLVPAPNIDHLLSNIGKTALLGEASGEARPPLPKCTSHNLH</sequence>
<dbReference type="InterPro" id="IPR008936">
    <property type="entry name" value="Rho_GTPase_activation_prot"/>
</dbReference>
<evidence type="ECO:0000256" key="1">
    <source>
        <dbReference type="SAM" id="MobiDB-lite"/>
    </source>
</evidence>
<name>A0A060XU70_ONCMY</name>
<reference evidence="3" key="1">
    <citation type="journal article" date="2014" name="Nat. Commun.">
        <title>The rainbow trout genome provides novel insights into evolution after whole-genome duplication in vertebrates.</title>
        <authorList>
            <person name="Berthelot C."/>
            <person name="Brunet F."/>
            <person name="Chalopin D."/>
            <person name="Juanchich A."/>
            <person name="Bernard M."/>
            <person name="Noel B."/>
            <person name="Bento P."/>
            <person name="Da Silva C."/>
            <person name="Labadie K."/>
            <person name="Alberti A."/>
            <person name="Aury J.M."/>
            <person name="Louis A."/>
            <person name="Dehais P."/>
            <person name="Bardou P."/>
            <person name="Montfort J."/>
            <person name="Klopp C."/>
            <person name="Cabau C."/>
            <person name="Gaspin C."/>
            <person name="Thorgaard G.H."/>
            <person name="Boussaha M."/>
            <person name="Quillet E."/>
            <person name="Guyomard R."/>
            <person name="Galiana D."/>
            <person name="Bobe J."/>
            <person name="Volff J.N."/>
            <person name="Genet C."/>
            <person name="Wincker P."/>
            <person name="Jaillon O."/>
            <person name="Roest Crollius H."/>
            <person name="Guiguen Y."/>
        </authorList>
    </citation>
    <scope>NUCLEOTIDE SEQUENCE [LARGE SCALE GENOMIC DNA]</scope>
</reference>
<feature type="compositionally biased region" description="Polar residues" evidence="1">
    <location>
        <begin position="336"/>
        <end position="352"/>
    </location>
</feature>
<feature type="domain" description="Rho-GAP" evidence="2">
    <location>
        <begin position="482"/>
        <end position="660"/>
    </location>
</feature>
<dbReference type="PANTHER" id="PTHR23175:SF5">
    <property type="entry name" value="RHO GTPASE-ACTIVATING PROTEIN 23"/>
    <property type="match status" value="1"/>
</dbReference>
<feature type="region of interest" description="Disordered" evidence="1">
    <location>
        <begin position="244"/>
        <end position="480"/>
    </location>
</feature>
<dbReference type="SMART" id="SM00324">
    <property type="entry name" value="RhoGAP"/>
    <property type="match status" value="1"/>
</dbReference>
<dbReference type="EMBL" id="FR906125">
    <property type="protein sequence ID" value="CDQ83193.1"/>
    <property type="molecule type" value="Genomic_DNA"/>
</dbReference>
<dbReference type="PaxDb" id="8022-A0A060XU70"/>
<feature type="compositionally biased region" description="Basic residues" evidence="1">
    <location>
        <begin position="431"/>
        <end position="440"/>
    </location>
</feature>
<feature type="compositionally biased region" description="Low complexity" evidence="1">
    <location>
        <begin position="373"/>
        <end position="384"/>
    </location>
</feature>
<dbReference type="Gene3D" id="1.10.555.10">
    <property type="entry name" value="Rho GTPase activation protein"/>
    <property type="match status" value="1"/>
</dbReference>
<evidence type="ECO:0000259" key="2">
    <source>
        <dbReference type="PROSITE" id="PS50238"/>
    </source>
</evidence>
<dbReference type="PANTHER" id="PTHR23175">
    <property type="entry name" value="PDZ DOMAIN-CONTAINING PROTEIN"/>
    <property type="match status" value="1"/>
</dbReference>
<dbReference type="Proteomes" id="UP000193380">
    <property type="component" value="Unassembled WGS sequence"/>
</dbReference>
<feature type="compositionally biased region" description="Polar residues" evidence="1">
    <location>
        <begin position="257"/>
        <end position="273"/>
    </location>
</feature>
<reference evidence="3" key="2">
    <citation type="submission" date="2014-03" db="EMBL/GenBank/DDBJ databases">
        <authorList>
            <person name="Genoscope - CEA"/>
        </authorList>
    </citation>
    <scope>NUCLEOTIDE SEQUENCE</scope>
</reference>
<dbReference type="PROSITE" id="PS50238">
    <property type="entry name" value="RHOGAP"/>
    <property type="match status" value="1"/>
</dbReference>